<dbReference type="AlphaFoldDB" id="A0AAV8SVG9"/>
<keyword evidence="2" id="KW-0677">Repeat</keyword>
<gene>
    <name evidence="6" type="ORF">K2173_024565</name>
</gene>
<keyword evidence="7" id="KW-1185">Reference proteome</keyword>
<dbReference type="GO" id="GO:0007165">
    <property type="term" value="P:signal transduction"/>
    <property type="evidence" value="ECO:0007669"/>
    <property type="project" value="InterPro"/>
</dbReference>
<dbReference type="Gene3D" id="3.40.50.300">
    <property type="entry name" value="P-loop containing nucleotide triphosphate hydrolases"/>
    <property type="match status" value="1"/>
</dbReference>
<comment type="caution">
    <text evidence="6">The sequence shown here is derived from an EMBL/GenBank/DDBJ whole genome shotgun (WGS) entry which is preliminary data.</text>
</comment>
<organism evidence="6 7">
    <name type="scientific">Erythroxylum novogranatense</name>
    <dbReference type="NCBI Taxonomy" id="1862640"/>
    <lineage>
        <taxon>Eukaryota</taxon>
        <taxon>Viridiplantae</taxon>
        <taxon>Streptophyta</taxon>
        <taxon>Embryophyta</taxon>
        <taxon>Tracheophyta</taxon>
        <taxon>Spermatophyta</taxon>
        <taxon>Magnoliopsida</taxon>
        <taxon>eudicotyledons</taxon>
        <taxon>Gunneridae</taxon>
        <taxon>Pentapetalae</taxon>
        <taxon>rosids</taxon>
        <taxon>fabids</taxon>
        <taxon>Malpighiales</taxon>
        <taxon>Erythroxylaceae</taxon>
        <taxon>Erythroxylum</taxon>
    </lineage>
</organism>
<accession>A0AAV8SVG9</accession>
<dbReference type="Pfam" id="PF23282">
    <property type="entry name" value="WHD_ROQ1"/>
    <property type="match status" value="1"/>
</dbReference>
<dbReference type="SUPFAM" id="SSF52058">
    <property type="entry name" value="L domain-like"/>
    <property type="match status" value="2"/>
</dbReference>
<dbReference type="SUPFAM" id="SSF52540">
    <property type="entry name" value="P-loop containing nucleoside triphosphate hydrolases"/>
    <property type="match status" value="1"/>
</dbReference>
<dbReference type="Proteomes" id="UP001159364">
    <property type="component" value="Linkage Group LG09"/>
</dbReference>
<evidence type="ECO:0000256" key="1">
    <source>
        <dbReference type="ARBA" id="ARBA00022614"/>
    </source>
</evidence>
<sequence length="1033" mass="116669">MSASASSPRPISPCRKYDVFLSFYGKDTRKGFVSLLFAALSRNQIDTFIDYNLERGEAIEPALLEKIEQSHVSVVVFSANYAASEWCLQELAKIHRCMETMGHMAIPVFYRLDPSIVQELTASYGQALAGHGEKFDGQLVADWRRALQYISCLSGRVSLDAENEASLIDDIVRDVSKKLELLPFDDVNDDGFVGLDSCISEVELLLWRNDVKSVGIWGMGGIGKTALVEKLFNKISSKFEDSRFINVGDELGNSSLVGLRNRILSMLLKVEDHTIGTPSVLSMPTRRKLQKKKVLIVLDDVNSHQQIETLARHHQLNGPGTKMLITSRDRQVLKKGCDEMYEVKRLSYRHASQLFKKHAFLESHCTDRFMDLSKRLVRYADGIPKALEVLASKLHNKGSKQWENMLSKLANFPDKEISEVLKKSYDQLEDHENSIFLDIACFFVGEDLDCIKRFIDASGCDATSALKSLEDKSLIKIWRKRVVMHNLVQEMGLDIIRQQSLQEPGQRSRLRDPKDICRIIQKQRVRKKIEGMVLDLSQIQDVHASSTFFSQMHNFRLLRFYNSYPGRQKVFLPDGLEFLPDGLRSLVWYQYPLKSLPSAFNPANLVELRMPHSQVEQLLDSDQYLRNLKVIDLSDSKELIRIPNLSKVPDLEVLILKGCIKLVTMPLSVSQRKLTYLSLQGCISLKELPSSIECLRNLSYLSLEDCKNLCTFPRFGKLTNLKFLSLHQCSQLTQFPDLPLNLNVLNLGGTEITGVPPSIGQLSRLYKLDLSYCTKLQSLPDSIGDLVLLQQLSIEGCSKLANFPDCFCNLKSLGSLKVTFQDPDQFPEKLGDVETLKHLWLADCSITKIPFSASHLSKLESLGFWRCKSLVLTPLRGFNNLKVLQVKFCGISEVPDDLGSLTSLEELQLSEENLMSIPSGIKELSRLSALSVRGCKNLESLPEMPPAIQMLDTFNCMKLRCAPSSVAEYRAEHGIGHRYFMFGNCFGLNEDEHRKIIDGVHLSTQSLTSWLFSEVSLFPSRLVSCIINPLDVG</sequence>
<dbReference type="InterPro" id="IPR042197">
    <property type="entry name" value="Apaf_helical"/>
</dbReference>
<dbReference type="InterPro" id="IPR044974">
    <property type="entry name" value="Disease_R_plants"/>
</dbReference>
<dbReference type="FunFam" id="3.40.50.10140:FF:000007">
    <property type="entry name" value="Disease resistance protein (TIR-NBS-LRR class)"/>
    <property type="match status" value="1"/>
</dbReference>
<dbReference type="InterPro" id="IPR002182">
    <property type="entry name" value="NB-ARC"/>
</dbReference>
<keyword evidence="1" id="KW-0433">Leucine-rich repeat</keyword>
<name>A0AAV8SVG9_9ROSI</name>
<evidence type="ECO:0000256" key="2">
    <source>
        <dbReference type="ARBA" id="ARBA00022737"/>
    </source>
</evidence>
<dbReference type="SUPFAM" id="SSF52200">
    <property type="entry name" value="Toll/Interleukin receptor TIR domain"/>
    <property type="match status" value="1"/>
</dbReference>
<dbReference type="InterPro" id="IPR032675">
    <property type="entry name" value="LRR_dom_sf"/>
</dbReference>
<keyword evidence="4" id="KW-0520">NAD</keyword>
<dbReference type="GO" id="GO:0043531">
    <property type="term" value="F:ADP binding"/>
    <property type="evidence" value="ECO:0007669"/>
    <property type="project" value="InterPro"/>
</dbReference>
<dbReference type="InterPro" id="IPR058192">
    <property type="entry name" value="WHD_ROQ1-like"/>
</dbReference>
<dbReference type="Gene3D" id="3.40.50.10140">
    <property type="entry name" value="Toll/interleukin-1 receptor homology (TIR) domain"/>
    <property type="match status" value="1"/>
</dbReference>
<keyword evidence="3" id="KW-0611">Plant defense</keyword>
<dbReference type="Pfam" id="PF00931">
    <property type="entry name" value="NB-ARC"/>
    <property type="match status" value="1"/>
</dbReference>
<dbReference type="Gene3D" id="1.10.8.430">
    <property type="entry name" value="Helical domain of apoptotic protease-activating factors"/>
    <property type="match status" value="1"/>
</dbReference>
<evidence type="ECO:0000259" key="5">
    <source>
        <dbReference type="PROSITE" id="PS50104"/>
    </source>
</evidence>
<protein>
    <recommendedName>
        <fullName evidence="5">TIR domain-containing protein</fullName>
    </recommendedName>
</protein>
<evidence type="ECO:0000256" key="4">
    <source>
        <dbReference type="ARBA" id="ARBA00023027"/>
    </source>
</evidence>
<dbReference type="Gene3D" id="3.80.10.10">
    <property type="entry name" value="Ribonuclease Inhibitor"/>
    <property type="match status" value="3"/>
</dbReference>
<dbReference type="Pfam" id="PF01582">
    <property type="entry name" value="TIR"/>
    <property type="match status" value="1"/>
</dbReference>
<dbReference type="SMART" id="SM00255">
    <property type="entry name" value="TIR"/>
    <property type="match status" value="1"/>
</dbReference>
<dbReference type="GO" id="GO:0051707">
    <property type="term" value="P:response to other organism"/>
    <property type="evidence" value="ECO:0007669"/>
    <property type="project" value="UniProtKB-ARBA"/>
</dbReference>
<dbReference type="InterPro" id="IPR055414">
    <property type="entry name" value="LRR_R13L4/SHOC2-like"/>
</dbReference>
<dbReference type="PRINTS" id="PR00364">
    <property type="entry name" value="DISEASERSIST"/>
</dbReference>
<dbReference type="EMBL" id="JAIWQS010000009">
    <property type="protein sequence ID" value="KAJ8756019.1"/>
    <property type="molecule type" value="Genomic_DNA"/>
</dbReference>
<dbReference type="InterPro" id="IPR035897">
    <property type="entry name" value="Toll_tir_struct_dom_sf"/>
</dbReference>
<dbReference type="PROSITE" id="PS50104">
    <property type="entry name" value="TIR"/>
    <property type="match status" value="1"/>
</dbReference>
<reference evidence="6 7" key="1">
    <citation type="submission" date="2021-09" db="EMBL/GenBank/DDBJ databases">
        <title>Genomic insights and catalytic innovation underlie evolution of tropane alkaloids biosynthesis.</title>
        <authorList>
            <person name="Wang Y.-J."/>
            <person name="Tian T."/>
            <person name="Huang J.-P."/>
            <person name="Huang S.-X."/>
        </authorList>
    </citation>
    <scope>NUCLEOTIDE SEQUENCE [LARGE SCALE GENOMIC DNA]</scope>
    <source>
        <strain evidence="6">KIB-2018</strain>
        <tissue evidence="6">Leaf</tissue>
    </source>
</reference>
<evidence type="ECO:0000256" key="3">
    <source>
        <dbReference type="ARBA" id="ARBA00022821"/>
    </source>
</evidence>
<evidence type="ECO:0000313" key="7">
    <source>
        <dbReference type="Proteomes" id="UP001159364"/>
    </source>
</evidence>
<proteinExistence type="predicted"/>
<dbReference type="Pfam" id="PF23598">
    <property type="entry name" value="LRR_14"/>
    <property type="match status" value="1"/>
</dbReference>
<evidence type="ECO:0000313" key="6">
    <source>
        <dbReference type="EMBL" id="KAJ8756019.1"/>
    </source>
</evidence>
<dbReference type="GO" id="GO:0006952">
    <property type="term" value="P:defense response"/>
    <property type="evidence" value="ECO:0007669"/>
    <property type="project" value="UniProtKB-KW"/>
</dbReference>
<dbReference type="PANTHER" id="PTHR11017">
    <property type="entry name" value="LEUCINE-RICH REPEAT-CONTAINING PROTEIN"/>
    <property type="match status" value="1"/>
</dbReference>
<dbReference type="InterPro" id="IPR027417">
    <property type="entry name" value="P-loop_NTPase"/>
</dbReference>
<feature type="domain" description="TIR" evidence="5">
    <location>
        <begin position="15"/>
        <end position="179"/>
    </location>
</feature>
<dbReference type="PANTHER" id="PTHR11017:SF357">
    <property type="entry name" value="ADP-RIBOSYL CYCLASE_CYCLIC ADP-RIBOSE HYDROLASE"/>
    <property type="match status" value="1"/>
</dbReference>
<dbReference type="InterPro" id="IPR000157">
    <property type="entry name" value="TIR_dom"/>
</dbReference>